<organism evidence="1 2">
    <name type="scientific">Pseudomonas xionganensis</name>
    <dbReference type="NCBI Taxonomy" id="2654845"/>
    <lineage>
        <taxon>Bacteria</taxon>
        <taxon>Pseudomonadati</taxon>
        <taxon>Pseudomonadota</taxon>
        <taxon>Gammaproteobacteria</taxon>
        <taxon>Pseudomonadales</taxon>
        <taxon>Pseudomonadaceae</taxon>
        <taxon>Pseudomonas</taxon>
    </lineage>
</organism>
<dbReference type="EMBL" id="WKJZ01000005">
    <property type="protein sequence ID" value="MVW77173.1"/>
    <property type="molecule type" value="Genomic_DNA"/>
</dbReference>
<dbReference type="AlphaFoldDB" id="A0A6I4L5B8"/>
<dbReference type="Proteomes" id="UP000429555">
    <property type="component" value="Unassembled WGS sequence"/>
</dbReference>
<keyword evidence="2" id="KW-1185">Reference proteome</keyword>
<reference evidence="1 2" key="1">
    <citation type="submission" date="2019-11" db="EMBL/GenBank/DDBJ databases">
        <title>Pseudomonas flavidum sp. nov., isolated from Baiyang Lake.</title>
        <authorList>
            <person name="Zhao Y."/>
        </authorList>
    </citation>
    <scope>NUCLEOTIDE SEQUENCE [LARGE SCALE GENOMIC DNA]</scope>
    <source>
        <strain evidence="2">R-22-3 w-18</strain>
    </source>
</reference>
<name>A0A6I4L5B8_9PSED</name>
<dbReference type="InterPro" id="IPR011990">
    <property type="entry name" value="TPR-like_helical_dom_sf"/>
</dbReference>
<dbReference type="Gene3D" id="1.25.40.10">
    <property type="entry name" value="Tetratricopeptide repeat domain"/>
    <property type="match status" value="1"/>
</dbReference>
<sequence length="361" mass="40783">MSDNHLTLAKRFWVDDLPGASVSGSRLSNLLEAFSQGKPLSALGLRFLTENGLKSLAQFVIGEVSESQFLLLAPIEQSSRVAAAAEHQKVLEQQRQVEREAAEARHVAMMARLHAERVQRESDPKFIARQKNLELREKYGVFGFVDEPDFRQLMVILRKLDSAERLSEAETVWLKSQGRGYASEEILYAHNRLEADYYLGEFRKTGDVWQLVNASGHLRKCDASKEAHDLLEKIQDGVLKQAKLRSAVRTTHGGVMRDLGRYNEALKFADEAHRLLPNSFRPCTLLGALNIEMGNVALGHEWYSKAEERGAKAGSIESEIRSLLGRMPQVKRESVIGQLLSIDPVQYAWLRKKTVPKKDHR</sequence>
<dbReference type="RefSeq" id="WP_160347831.1">
    <property type="nucleotide sequence ID" value="NZ_WKJZ01000005.1"/>
</dbReference>
<proteinExistence type="predicted"/>
<evidence type="ECO:0000313" key="1">
    <source>
        <dbReference type="EMBL" id="MVW77173.1"/>
    </source>
</evidence>
<protein>
    <submittedName>
        <fullName evidence="1">Uncharacterized protein</fullName>
    </submittedName>
</protein>
<accession>A0A6I4L5B8</accession>
<dbReference type="SUPFAM" id="SSF48452">
    <property type="entry name" value="TPR-like"/>
    <property type="match status" value="1"/>
</dbReference>
<comment type="caution">
    <text evidence="1">The sequence shown here is derived from an EMBL/GenBank/DDBJ whole genome shotgun (WGS) entry which is preliminary data.</text>
</comment>
<evidence type="ECO:0000313" key="2">
    <source>
        <dbReference type="Proteomes" id="UP000429555"/>
    </source>
</evidence>
<gene>
    <name evidence="1" type="ORF">GJV18_17785</name>
</gene>